<protein>
    <submittedName>
        <fullName evidence="1">Uncharacterized protein</fullName>
    </submittedName>
</protein>
<dbReference type="Pfam" id="PF16724">
    <property type="entry name" value="T4-gp15_tss"/>
    <property type="match status" value="1"/>
</dbReference>
<reference evidence="1" key="1">
    <citation type="submission" date="2018-05" db="EMBL/GenBank/DDBJ databases">
        <authorList>
            <person name="Lanie J.A."/>
            <person name="Ng W.-L."/>
            <person name="Kazmierczak K.M."/>
            <person name="Andrzejewski T.M."/>
            <person name="Davidsen T.M."/>
            <person name="Wayne K.J."/>
            <person name="Tettelin H."/>
            <person name="Glass J.I."/>
            <person name="Rusch D."/>
            <person name="Podicherti R."/>
            <person name="Tsui H.-C.T."/>
            <person name="Winkler M.E."/>
        </authorList>
    </citation>
    <scope>NUCLEOTIDE SEQUENCE</scope>
</reference>
<gene>
    <name evidence="1" type="ORF">METZ01_LOCUS275115</name>
</gene>
<dbReference type="InterPro" id="IPR038553">
    <property type="entry name" value="T4-gp15_tss_sf"/>
</dbReference>
<dbReference type="AlphaFoldDB" id="A0A382KHS9"/>
<sequence length="337" mass="37885">MRLFANFQIEIDRETETYRTVPVRYGDANRMAMHILKQNSENVINSAPFISCWVQALEISPESRRAPMEVDKVQVFEKKFNYTTNQYDNELGNTYQIERHMPVPYNLTMQVDIWTSNSDQKFQLLEQILTLYNPAVDINATDNPFDWTRLSIVELTSVQWTNRSIPTGVEDTIDIATLMFKMPIHLTVPARVTKQKLIHQIISSVVTAKSSTEMAQFRNDGSIPGADSSYMVTTYGDKVVNLTGNLLTLLDKDGSVTTDTWEDLFLERGADFRTGVSQVKLMDALVESEANFQVYGTLSEPTGPQLTATIDTDTLPSNSAETATVDAIINPTLAYPG</sequence>
<dbReference type="EMBL" id="UINC01079852">
    <property type="protein sequence ID" value="SVC22261.1"/>
    <property type="molecule type" value="Genomic_DNA"/>
</dbReference>
<name>A0A382KHS9_9ZZZZ</name>
<evidence type="ECO:0000313" key="1">
    <source>
        <dbReference type="EMBL" id="SVC22261.1"/>
    </source>
</evidence>
<feature type="non-terminal residue" evidence="1">
    <location>
        <position position="337"/>
    </location>
</feature>
<dbReference type="InterPro" id="IPR031997">
    <property type="entry name" value="T4-gp15_tss"/>
</dbReference>
<proteinExistence type="predicted"/>
<accession>A0A382KHS9</accession>
<dbReference type="Gene3D" id="3.30.2000.40">
    <property type="entry name" value="Myoviridae tail sheath stabiliser"/>
    <property type="match status" value="1"/>
</dbReference>
<organism evidence="1">
    <name type="scientific">marine metagenome</name>
    <dbReference type="NCBI Taxonomy" id="408172"/>
    <lineage>
        <taxon>unclassified sequences</taxon>
        <taxon>metagenomes</taxon>
        <taxon>ecological metagenomes</taxon>
    </lineage>
</organism>